<evidence type="ECO:0000256" key="4">
    <source>
        <dbReference type="ARBA" id="ARBA00023163"/>
    </source>
</evidence>
<reference evidence="6" key="2">
    <citation type="submission" date="2020-09" db="EMBL/GenBank/DDBJ databases">
        <authorList>
            <person name="Sun Q."/>
            <person name="Kim S."/>
        </authorList>
    </citation>
    <scope>NUCLEOTIDE SEQUENCE</scope>
    <source>
        <strain evidence="6">KCTC 23430</strain>
    </source>
</reference>
<dbReference type="AlphaFoldDB" id="A0A918XFN1"/>
<name>A0A918XFN1_9GAMM</name>
<reference evidence="6" key="1">
    <citation type="journal article" date="2014" name="Int. J. Syst. Evol. Microbiol.">
        <title>Complete genome sequence of Corynebacterium casei LMG S-19264T (=DSM 44701T), isolated from a smear-ripened cheese.</title>
        <authorList>
            <consortium name="US DOE Joint Genome Institute (JGI-PGF)"/>
            <person name="Walter F."/>
            <person name="Albersmeier A."/>
            <person name="Kalinowski J."/>
            <person name="Ruckert C."/>
        </authorList>
    </citation>
    <scope>NUCLEOTIDE SEQUENCE</scope>
    <source>
        <strain evidence="6">KCTC 23430</strain>
    </source>
</reference>
<protein>
    <recommendedName>
        <fullName evidence="5">HTH merR-type domain-containing protein</fullName>
    </recommendedName>
</protein>
<dbReference type="Pfam" id="PF13411">
    <property type="entry name" value="MerR_1"/>
    <property type="match status" value="1"/>
</dbReference>
<keyword evidence="2" id="KW-0805">Transcription regulation</keyword>
<dbReference type="CDD" id="cd01104">
    <property type="entry name" value="HTH_MlrA-CarA"/>
    <property type="match status" value="1"/>
</dbReference>
<dbReference type="RefSeq" id="WP_189475940.1">
    <property type="nucleotide sequence ID" value="NZ_BMYM01000001.1"/>
</dbReference>
<dbReference type="Gene3D" id="1.10.1660.10">
    <property type="match status" value="1"/>
</dbReference>
<keyword evidence="7" id="KW-1185">Reference proteome</keyword>
<evidence type="ECO:0000256" key="1">
    <source>
        <dbReference type="ARBA" id="ARBA00022491"/>
    </source>
</evidence>
<feature type="domain" description="HTH merR-type" evidence="5">
    <location>
        <begin position="11"/>
        <end position="80"/>
    </location>
</feature>
<accession>A0A918XFN1</accession>
<keyword evidence="1" id="KW-0678">Repressor</keyword>
<dbReference type="SUPFAM" id="SSF46955">
    <property type="entry name" value="Putative DNA-binding domain"/>
    <property type="match status" value="1"/>
</dbReference>
<dbReference type="PANTHER" id="PTHR30204:SF69">
    <property type="entry name" value="MERR-FAMILY TRANSCRIPTIONAL REGULATOR"/>
    <property type="match status" value="1"/>
</dbReference>
<proteinExistence type="predicted"/>
<comment type="caution">
    <text evidence="6">The sequence shown here is derived from an EMBL/GenBank/DDBJ whole genome shotgun (WGS) entry which is preliminary data.</text>
</comment>
<dbReference type="InterPro" id="IPR047057">
    <property type="entry name" value="MerR_fam"/>
</dbReference>
<gene>
    <name evidence="6" type="ORF">GCM10007053_11190</name>
</gene>
<keyword evidence="3" id="KW-0238">DNA-binding</keyword>
<evidence type="ECO:0000313" key="7">
    <source>
        <dbReference type="Proteomes" id="UP000644693"/>
    </source>
</evidence>
<dbReference type="SMART" id="SM00422">
    <property type="entry name" value="HTH_MERR"/>
    <property type="match status" value="1"/>
</dbReference>
<evidence type="ECO:0000259" key="5">
    <source>
        <dbReference type="PROSITE" id="PS50937"/>
    </source>
</evidence>
<keyword evidence="4" id="KW-0804">Transcription</keyword>
<dbReference type="Proteomes" id="UP000644693">
    <property type="component" value="Unassembled WGS sequence"/>
</dbReference>
<dbReference type="GO" id="GO:0003677">
    <property type="term" value="F:DNA binding"/>
    <property type="evidence" value="ECO:0007669"/>
    <property type="project" value="UniProtKB-KW"/>
</dbReference>
<dbReference type="InterPro" id="IPR009061">
    <property type="entry name" value="DNA-bd_dom_put_sf"/>
</dbReference>
<evidence type="ECO:0000256" key="2">
    <source>
        <dbReference type="ARBA" id="ARBA00023015"/>
    </source>
</evidence>
<dbReference type="InterPro" id="IPR000551">
    <property type="entry name" value="MerR-type_HTH_dom"/>
</dbReference>
<sequence>MEAQVLEPRPLYGIGTVARLTGLKPDTLRVWERRYGLGASHKSATGRRQYTQADLEHLQLVSTLVKNGSRIGEIAASERKTLEMLLRGQPRNGQKSTAPAGKPRVMVVGDRLCDWLDDHQGCLTSVDAQLARVPLSELDQSLIEDESADMLLVDCPTLNTSQVARLTEIATGLSAQRVVVVYQFGNERWMEELESRDIVTTAFPPDPAFLAFELSRGAADKTVSMGETNLGELIESKPRQFNENELSAARNLKSALDCECPKHIADLIRALNHFEDYSSSCSVENWHDAAVHACIYTYTAQARHLMEKAMQAVLEERGQEFAEALAKTMVRNGASKNAA</sequence>
<dbReference type="EMBL" id="BMYM01000001">
    <property type="protein sequence ID" value="GHD29941.1"/>
    <property type="molecule type" value="Genomic_DNA"/>
</dbReference>
<evidence type="ECO:0000313" key="6">
    <source>
        <dbReference type="EMBL" id="GHD29941.1"/>
    </source>
</evidence>
<dbReference type="PROSITE" id="PS50937">
    <property type="entry name" value="HTH_MERR_2"/>
    <property type="match status" value="1"/>
</dbReference>
<dbReference type="GO" id="GO:0003700">
    <property type="term" value="F:DNA-binding transcription factor activity"/>
    <property type="evidence" value="ECO:0007669"/>
    <property type="project" value="InterPro"/>
</dbReference>
<evidence type="ECO:0000256" key="3">
    <source>
        <dbReference type="ARBA" id="ARBA00023125"/>
    </source>
</evidence>
<dbReference type="PANTHER" id="PTHR30204">
    <property type="entry name" value="REDOX-CYCLING DRUG-SENSING TRANSCRIPTIONAL ACTIVATOR SOXR"/>
    <property type="match status" value="1"/>
</dbReference>
<organism evidence="6 7">
    <name type="scientific">Parahalioglobus pacificus</name>
    <dbReference type="NCBI Taxonomy" id="930806"/>
    <lineage>
        <taxon>Bacteria</taxon>
        <taxon>Pseudomonadati</taxon>
        <taxon>Pseudomonadota</taxon>
        <taxon>Gammaproteobacteria</taxon>
        <taxon>Cellvibrionales</taxon>
        <taxon>Halieaceae</taxon>
        <taxon>Parahalioglobus</taxon>
    </lineage>
</organism>